<keyword evidence="3 8" id="KW-0808">Transferase</keyword>
<name>A0AAJ1AH44_9BACT</name>
<evidence type="ECO:0000256" key="4">
    <source>
        <dbReference type="ARBA" id="ARBA00022741"/>
    </source>
</evidence>
<protein>
    <recommendedName>
        <fullName evidence="2">hydroxymethylpyrimidine kinase</fullName>
        <ecNumber evidence="2">2.7.1.49</ecNumber>
    </recommendedName>
</protein>
<dbReference type="InterPro" id="IPR013749">
    <property type="entry name" value="PM/HMP-P_kinase-1"/>
</dbReference>
<dbReference type="Pfam" id="PF08543">
    <property type="entry name" value="Phos_pyr_kin"/>
    <property type="match status" value="1"/>
</dbReference>
<dbReference type="Gene3D" id="3.40.1190.20">
    <property type="match status" value="1"/>
</dbReference>
<dbReference type="GO" id="GO:0008902">
    <property type="term" value="F:hydroxymethylpyrimidine kinase activity"/>
    <property type="evidence" value="ECO:0007669"/>
    <property type="project" value="UniProtKB-EC"/>
</dbReference>
<evidence type="ECO:0000256" key="3">
    <source>
        <dbReference type="ARBA" id="ARBA00022679"/>
    </source>
</evidence>
<keyword evidence="5 8" id="KW-0418">Kinase</keyword>
<proteinExistence type="predicted"/>
<evidence type="ECO:0000256" key="1">
    <source>
        <dbReference type="ARBA" id="ARBA00004948"/>
    </source>
</evidence>
<dbReference type="GO" id="GO:0005524">
    <property type="term" value="F:ATP binding"/>
    <property type="evidence" value="ECO:0007669"/>
    <property type="project" value="UniProtKB-KW"/>
</dbReference>
<dbReference type="EC" id="2.7.1.49" evidence="2"/>
<dbReference type="PANTHER" id="PTHR20858:SF17">
    <property type="entry name" value="HYDROXYMETHYLPYRIMIDINE_PHOSPHOMETHYLPYRIMIDINE KINASE THI20-RELATED"/>
    <property type="match status" value="1"/>
</dbReference>
<evidence type="ECO:0000256" key="2">
    <source>
        <dbReference type="ARBA" id="ARBA00012135"/>
    </source>
</evidence>
<dbReference type="InterPro" id="IPR004399">
    <property type="entry name" value="HMP/HMP-P_kinase_dom"/>
</dbReference>
<keyword evidence="6" id="KW-0067">ATP-binding</keyword>
<evidence type="ECO:0000256" key="6">
    <source>
        <dbReference type="ARBA" id="ARBA00022840"/>
    </source>
</evidence>
<organism evidence="8 9">
    <name type="scientific">Candidatus Methylomirabilis tolerans</name>
    <dbReference type="NCBI Taxonomy" id="3123416"/>
    <lineage>
        <taxon>Bacteria</taxon>
        <taxon>Candidatus Methylomirabilota</taxon>
        <taxon>Candidatus Methylomirabilia</taxon>
        <taxon>Candidatus Methylomirabilales</taxon>
        <taxon>Candidatus Methylomirabilaceae</taxon>
        <taxon>Candidatus Methylomirabilis</taxon>
    </lineage>
</organism>
<dbReference type="AlphaFoldDB" id="A0AAJ1AH44"/>
<evidence type="ECO:0000313" key="8">
    <source>
        <dbReference type="EMBL" id="MBZ0159635.1"/>
    </source>
</evidence>
<comment type="pathway">
    <text evidence="1">Cofactor biosynthesis; thiamine diphosphate biosynthesis.</text>
</comment>
<evidence type="ECO:0000313" key="9">
    <source>
        <dbReference type="Proteomes" id="UP001197609"/>
    </source>
</evidence>
<dbReference type="CDD" id="cd01169">
    <property type="entry name" value="HMPP_kinase"/>
    <property type="match status" value="1"/>
</dbReference>
<dbReference type="GO" id="GO:0008972">
    <property type="term" value="F:phosphomethylpyrimidine kinase activity"/>
    <property type="evidence" value="ECO:0007669"/>
    <property type="project" value="InterPro"/>
</dbReference>
<accession>A0AAJ1AH44</accession>
<dbReference type="FunFam" id="3.40.1190.20:FF:000003">
    <property type="entry name" value="Phosphomethylpyrimidine kinase ThiD"/>
    <property type="match status" value="1"/>
</dbReference>
<keyword evidence="4" id="KW-0547">Nucleotide-binding</keyword>
<sequence length="269" mass="27976">MRTALTIAGSDSGGGAGIQADLKTFAALGVFGTSAITSVTAQNTVGVQGVHDLPPEFVGRQIDSVLEDIAIDAAKTGMLSIAAIIDVVAAKVKAYGIERLVVDPVMVAKGGAPLLQPDAVKVLIEHLLPLAFVVTPNVPEAEVLWGKRIVGLDEMRQAARQIHSLGPRYVVLKGGHLRGRAVDLLFDGSAFTEFDAERIDTLHTHGTGCVFSAAITAELAKGGPVPEAIATAKRFITAAISHGFQLGKGFGPTDPMAAARDLVPHNPEP</sequence>
<evidence type="ECO:0000259" key="7">
    <source>
        <dbReference type="Pfam" id="PF08543"/>
    </source>
</evidence>
<dbReference type="NCBIfam" id="TIGR00097">
    <property type="entry name" value="HMP-P_kinase"/>
    <property type="match status" value="1"/>
</dbReference>
<dbReference type="Proteomes" id="UP001197609">
    <property type="component" value="Unassembled WGS sequence"/>
</dbReference>
<reference evidence="8 9" key="1">
    <citation type="journal article" date="2021" name="bioRxiv">
        <title>Unraveling nitrogen, sulfur and carbon metabolic pathways and microbial community transcriptional responses to substrate deprivation and toxicity stresses in a bioreactor mimicking anoxic brackish coastal sediment conditions.</title>
        <authorList>
            <person name="Martins P.D."/>
            <person name="Echeveste M.J."/>
            <person name="Arshad A."/>
            <person name="Kurth J."/>
            <person name="Ouboter H."/>
            <person name="Jetten M.S.M."/>
            <person name="Welte C.U."/>
        </authorList>
    </citation>
    <scope>NUCLEOTIDE SEQUENCE [LARGE SCALE GENOMIC DNA]</scope>
    <source>
        <strain evidence="8">MAG_38</strain>
    </source>
</reference>
<dbReference type="EMBL" id="JAIOIU010000068">
    <property type="protein sequence ID" value="MBZ0159635.1"/>
    <property type="molecule type" value="Genomic_DNA"/>
</dbReference>
<dbReference type="GO" id="GO:0009228">
    <property type="term" value="P:thiamine biosynthetic process"/>
    <property type="evidence" value="ECO:0007669"/>
    <property type="project" value="InterPro"/>
</dbReference>
<evidence type="ECO:0000256" key="5">
    <source>
        <dbReference type="ARBA" id="ARBA00022777"/>
    </source>
</evidence>
<dbReference type="SUPFAM" id="SSF53613">
    <property type="entry name" value="Ribokinase-like"/>
    <property type="match status" value="1"/>
</dbReference>
<comment type="caution">
    <text evidence="8">The sequence shown here is derived from an EMBL/GenBank/DDBJ whole genome shotgun (WGS) entry which is preliminary data.</text>
</comment>
<dbReference type="PANTHER" id="PTHR20858">
    <property type="entry name" value="PHOSPHOMETHYLPYRIMIDINE KINASE"/>
    <property type="match status" value="1"/>
</dbReference>
<gene>
    <name evidence="8" type="primary">thiD</name>
    <name evidence="8" type="ORF">K8G79_05820</name>
</gene>
<dbReference type="GO" id="GO:0005829">
    <property type="term" value="C:cytosol"/>
    <property type="evidence" value="ECO:0007669"/>
    <property type="project" value="TreeGrafter"/>
</dbReference>
<dbReference type="InterPro" id="IPR029056">
    <property type="entry name" value="Ribokinase-like"/>
</dbReference>
<feature type="domain" description="Pyridoxamine kinase/Phosphomethylpyrimidine kinase" evidence="7">
    <location>
        <begin position="11"/>
        <end position="254"/>
    </location>
</feature>